<dbReference type="Proteomes" id="UP000186917">
    <property type="component" value="Unassembled WGS sequence"/>
</dbReference>
<dbReference type="PANTHER" id="PTHR34135">
    <property type="entry name" value="LYSOZYME"/>
    <property type="match status" value="1"/>
</dbReference>
<protein>
    <submittedName>
        <fullName evidence="2">Lyzozyme M1 (1,4-beta-N-acetylmuramidase), GH25 family</fullName>
    </submittedName>
</protein>
<dbReference type="Pfam" id="PF01183">
    <property type="entry name" value="Glyco_hydro_25"/>
    <property type="match status" value="1"/>
</dbReference>
<dbReference type="SUPFAM" id="SSF51445">
    <property type="entry name" value="(Trans)glycosidases"/>
    <property type="match status" value="1"/>
</dbReference>
<proteinExistence type="inferred from homology"/>
<dbReference type="GO" id="GO:0016998">
    <property type="term" value="P:cell wall macromolecule catabolic process"/>
    <property type="evidence" value="ECO:0007669"/>
    <property type="project" value="InterPro"/>
</dbReference>
<dbReference type="GO" id="GO:0003796">
    <property type="term" value="F:lysozyme activity"/>
    <property type="evidence" value="ECO:0007669"/>
    <property type="project" value="InterPro"/>
</dbReference>
<comment type="similarity">
    <text evidence="1">Belongs to the glycosyl hydrolase 25 family.</text>
</comment>
<dbReference type="KEGG" id="fln:FLA_3735"/>
<name>A0A173MJB4_9BACT</name>
<dbReference type="OrthoDB" id="9798192at2"/>
<dbReference type="EMBL" id="FTOR01000003">
    <property type="protein sequence ID" value="SIT03762.1"/>
    <property type="molecule type" value="Genomic_DNA"/>
</dbReference>
<dbReference type="PANTHER" id="PTHR34135:SF2">
    <property type="entry name" value="LYSOZYME"/>
    <property type="match status" value="1"/>
</dbReference>
<dbReference type="InterPro" id="IPR002053">
    <property type="entry name" value="Glyco_hydro_25"/>
</dbReference>
<organism evidence="2 3">
    <name type="scientific">Filimonas lacunae</name>
    <dbReference type="NCBI Taxonomy" id="477680"/>
    <lineage>
        <taxon>Bacteria</taxon>
        <taxon>Pseudomonadati</taxon>
        <taxon>Bacteroidota</taxon>
        <taxon>Chitinophagia</taxon>
        <taxon>Chitinophagales</taxon>
        <taxon>Chitinophagaceae</taxon>
        <taxon>Filimonas</taxon>
    </lineage>
</organism>
<dbReference type="GO" id="GO:0016052">
    <property type="term" value="P:carbohydrate catabolic process"/>
    <property type="evidence" value="ECO:0007669"/>
    <property type="project" value="TreeGrafter"/>
</dbReference>
<evidence type="ECO:0000313" key="2">
    <source>
        <dbReference type="EMBL" id="SIT03762.1"/>
    </source>
</evidence>
<gene>
    <name evidence="2" type="ORF">SAMN05421788_10353</name>
</gene>
<keyword evidence="3" id="KW-1185">Reference proteome</keyword>
<reference evidence="3" key="1">
    <citation type="submission" date="2017-01" db="EMBL/GenBank/DDBJ databases">
        <authorList>
            <person name="Varghese N."/>
            <person name="Submissions S."/>
        </authorList>
    </citation>
    <scope>NUCLEOTIDE SEQUENCE [LARGE SCALE GENOMIC DNA]</scope>
    <source>
        <strain evidence="3">DSM 21054</strain>
    </source>
</reference>
<accession>A0A173MJB4</accession>
<dbReference type="STRING" id="477680.SAMN05421788_10353"/>
<dbReference type="InterPro" id="IPR017853">
    <property type="entry name" value="GH"/>
</dbReference>
<evidence type="ECO:0000256" key="1">
    <source>
        <dbReference type="ARBA" id="ARBA00010646"/>
    </source>
</evidence>
<dbReference type="AlphaFoldDB" id="A0A173MJB4"/>
<evidence type="ECO:0000313" key="3">
    <source>
        <dbReference type="Proteomes" id="UP000186917"/>
    </source>
</evidence>
<dbReference type="GO" id="GO:0009253">
    <property type="term" value="P:peptidoglycan catabolic process"/>
    <property type="evidence" value="ECO:0007669"/>
    <property type="project" value="InterPro"/>
</dbReference>
<sequence length="371" mass="42914">MLKKHFFLLSFISLTIYAGAQGQKKPVKGAKPLAKDTSAKAFLYYALVDVKKMSSDTLFLEDDIYLYIDKEDGALYFKKYEQPAFPVPKSSYDDLSSFVFKNFLASDKYKVLERMAQMNGLLKNAKIGVDIANHQSPKPIDWKKVKADTANAGVSYVFIRSIRGYDNSYDPKFSAHYKEAIANGFPVGLYHNFVLNKTNRADFKQHALEQAKKFVESFQGKQIAFKPILDIEVHAKFAVVESQFTTAEIIEATKTFIDYVEKELKTDVIIYTFESFYTKYLKKDFDNKYIWIARYPHSQDFDTQRTYPGAKNPFLGISYDFSKKQFNYTLKSNTIGWQFSEDGIVDGIYNHVDMNIILNKDYDKWLWKQGN</sequence>
<dbReference type="PROSITE" id="PS51904">
    <property type="entry name" value="GLYCOSYL_HYDROL_F25_2"/>
    <property type="match status" value="1"/>
</dbReference>
<dbReference type="Gene3D" id="3.20.20.80">
    <property type="entry name" value="Glycosidases"/>
    <property type="match status" value="1"/>
</dbReference>
<dbReference type="RefSeq" id="WP_076378644.1">
    <property type="nucleotide sequence ID" value="NZ_AP017422.1"/>
</dbReference>